<evidence type="ECO:0000256" key="9">
    <source>
        <dbReference type="ARBA" id="ARBA00023053"/>
    </source>
</evidence>
<keyword evidence="9 14" id="KW-0915">Sodium</keyword>
<dbReference type="HAMAP" id="MF_00429">
    <property type="entry name" value="NqrE"/>
    <property type="match status" value="1"/>
</dbReference>
<evidence type="ECO:0000256" key="10">
    <source>
        <dbReference type="ARBA" id="ARBA00023065"/>
    </source>
</evidence>
<evidence type="ECO:0000256" key="2">
    <source>
        <dbReference type="ARBA" id="ARBA00022448"/>
    </source>
</evidence>
<dbReference type="Pfam" id="PF02508">
    <property type="entry name" value="Rnf-Nqr"/>
    <property type="match status" value="1"/>
</dbReference>
<dbReference type="NCBIfam" id="TIGR01940">
    <property type="entry name" value="nqrE"/>
    <property type="match status" value="1"/>
</dbReference>
<keyword evidence="12 14" id="KW-0472">Membrane</keyword>
<feature type="transmembrane region" description="Helical" evidence="14">
    <location>
        <begin position="191"/>
        <end position="212"/>
    </location>
</feature>
<keyword evidence="5 14" id="KW-0812">Transmembrane</keyword>
<comment type="catalytic activity">
    <reaction evidence="14">
        <text>a ubiquinone + n Na(+)(in) + NADH + H(+) = a ubiquinol + n Na(+)(out) + NAD(+)</text>
        <dbReference type="Rhea" id="RHEA:47748"/>
        <dbReference type="Rhea" id="RHEA-COMP:9565"/>
        <dbReference type="Rhea" id="RHEA-COMP:9566"/>
        <dbReference type="ChEBI" id="CHEBI:15378"/>
        <dbReference type="ChEBI" id="CHEBI:16389"/>
        <dbReference type="ChEBI" id="CHEBI:17976"/>
        <dbReference type="ChEBI" id="CHEBI:29101"/>
        <dbReference type="ChEBI" id="CHEBI:57540"/>
        <dbReference type="ChEBI" id="CHEBI:57945"/>
        <dbReference type="EC" id="7.2.1.1"/>
    </reaction>
</comment>
<evidence type="ECO:0000256" key="6">
    <source>
        <dbReference type="ARBA" id="ARBA00022967"/>
    </source>
</evidence>
<keyword evidence="16" id="KW-1185">Reference proteome</keyword>
<dbReference type="RefSeq" id="WP_171189727.1">
    <property type="nucleotide sequence ID" value="NZ_WTPX01000211.1"/>
</dbReference>
<keyword evidence="10 14" id="KW-0406">Ion transport</keyword>
<feature type="transmembrane region" description="Helical" evidence="14">
    <location>
        <begin position="39"/>
        <end position="60"/>
    </location>
</feature>
<feature type="transmembrane region" description="Helical" evidence="14">
    <location>
        <begin position="125"/>
        <end position="147"/>
    </location>
</feature>
<keyword evidence="3 14" id="KW-1003">Cell membrane</keyword>
<evidence type="ECO:0000256" key="8">
    <source>
        <dbReference type="ARBA" id="ARBA00023027"/>
    </source>
</evidence>
<keyword evidence="13 14" id="KW-0739">Sodium transport</keyword>
<feature type="transmembrane region" description="Helical" evidence="14">
    <location>
        <begin position="94"/>
        <end position="113"/>
    </location>
</feature>
<evidence type="ECO:0000256" key="3">
    <source>
        <dbReference type="ARBA" id="ARBA00022475"/>
    </source>
</evidence>
<evidence type="ECO:0000256" key="13">
    <source>
        <dbReference type="ARBA" id="ARBA00023201"/>
    </source>
</evidence>
<keyword evidence="11 14" id="KW-0830">Ubiquinone</keyword>
<dbReference type="PANTHER" id="PTHR30335">
    <property type="entry name" value="INTEGRAL MEMBRANE PROTEIN OF SOXR-REDUCING COMPLEX"/>
    <property type="match status" value="1"/>
</dbReference>
<evidence type="ECO:0000256" key="12">
    <source>
        <dbReference type="ARBA" id="ARBA00023136"/>
    </source>
</evidence>
<dbReference type="EMBL" id="WTPX01000211">
    <property type="protein sequence ID" value="NNJ27822.1"/>
    <property type="molecule type" value="Genomic_DNA"/>
</dbReference>
<dbReference type="InterPro" id="IPR010967">
    <property type="entry name" value="NqrE"/>
</dbReference>
<dbReference type="InterPro" id="IPR050133">
    <property type="entry name" value="NqrDE/RnfAE_oxidrdctase"/>
</dbReference>
<dbReference type="EC" id="7.2.1.1" evidence="14"/>
<proteinExistence type="inferred from homology"/>
<comment type="function">
    <text evidence="14">NQR complex catalyzes the reduction of ubiquinone-1 to ubiquinol by two successive reactions, coupled with the transport of Na(+) ions from the cytoplasm to the periplasm. NqrA to NqrE are probably involved in the second step, the conversion of ubisemiquinone to ubiquinol.</text>
</comment>
<feature type="transmembrane region" description="Helical" evidence="14">
    <location>
        <begin position="159"/>
        <end position="179"/>
    </location>
</feature>
<evidence type="ECO:0000256" key="11">
    <source>
        <dbReference type="ARBA" id="ARBA00023075"/>
    </source>
</evidence>
<evidence type="ECO:0000256" key="1">
    <source>
        <dbReference type="ARBA" id="ARBA00004127"/>
    </source>
</evidence>
<feature type="transmembrane region" description="Helical" evidence="14">
    <location>
        <begin position="12"/>
        <end position="32"/>
    </location>
</feature>
<comment type="subunit">
    <text evidence="14">Composed of six subunits; NqrA, NqrB, NqrC, NqrD, NqrE and NqrF.</text>
</comment>
<dbReference type="PANTHER" id="PTHR30335:SF1">
    <property type="entry name" value="NA(+)-TRANSLOCATING NADH-QUINONE REDUCTASE SUBUNIT E"/>
    <property type="match status" value="1"/>
</dbReference>
<keyword evidence="2 14" id="KW-0813">Transport</keyword>
<organism evidence="15 16">
    <name type="scientific">Alienimonas chondri</name>
    <dbReference type="NCBI Taxonomy" id="2681879"/>
    <lineage>
        <taxon>Bacteria</taxon>
        <taxon>Pseudomonadati</taxon>
        <taxon>Planctomycetota</taxon>
        <taxon>Planctomycetia</taxon>
        <taxon>Planctomycetales</taxon>
        <taxon>Planctomycetaceae</taxon>
        <taxon>Alienimonas</taxon>
    </lineage>
</organism>
<name>A0ABX1VI84_9PLAN</name>
<keyword evidence="8 14" id="KW-0520">NAD</keyword>
<comment type="caution">
    <text evidence="15">The sequence shown here is derived from an EMBL/GenBank/DDBJ whole genome shotgun (WGS) entry which is preliminary data.</text>
</comment>
<sequence>MIEAYLGLFLKAVFVENLALAFFLGMCTFLAVSKNVKTAIGLGIAVIVIQSITVPANNLIFQHLLKPGALIWLDQLLGHSPTNEDQFQFASLDLSFLGFISYIGVIAAMVQILEMTLDRYVPALYNALGIFLPLITVNCAILGGSLFMVERKYDFGQSVVYGLGSGFGWALAIVALAGIREKLKYSDVPDGLKGLGITFITVGLMALAFMGLGGI</sequence>
<dbReference type="Proteomes" id="UP000609651">
    <property type="component" value="Unassembled WGS sequence"/>
</dbReference>
<evidence type="ECO:0000313" key="16">
    <source>
        <dbReference type="Proteomes" id="UP000609651"/>
    </source>
</evidence>
<evidence type="ECO:0000313" key="15">
    <source>
        <dbReference type="EMBL" id="NNJ27822.1"/>
    </source>
</evidence>
<accession>A0ABX1VI84</accession>
<dbReference type="InterPro" id="IPR003667">
    <property type="entry name" value="NqrDE/RnfAE"/>
</dbReference>
<evidence type="ECO:0000256" key="4">
    <source>
        <dbReference type="ARBA" id="ARBA00022519"/>
    </source>
</evidence>
<evidence type="ECO:0000256" key="7">
    <source>
        <dbReference type="ARBA" id="ARBA00022989"/>
    </source>
</evidence>
<dbReference type="PIRSF" id="PIRSF006102">
    <property type="entry name" value="NQR_DE"/>
    <property type="match status" value="1"/>
</dbReference>
<evidence type="ECO:0000256" key="5">
    <source>
        <dbReference type="ARBA" id="ARBA00022692"/>
    </source>
</evidence>
<keyword evidence="7 14" id="KW-1133">Transmembrane helix</keyword>
<gene>
    <name evidence="14 15" type="primary">nqrE</name>
    <name evidence="15" type="ORF">LzC2_39310</name>
</gene>
<protein>
    <recommendedName>
        <fullName evidence="14">Na(+)-translocating NADH-quinone reductase subunit E</fullName>
        <shortName evidence="14">Na(+)-NQR subunit E</shortName>
        <shortName evidence="14">Na(+)-translocating NQR subunit E</shortName>
        <ecNumber evidence="14">7.2.1.1</ecNumber>
    </recommendedName>
    <alternativeName>
        <fullName evidence="14">NQR complex subunit E</fullName>
    </alternativeName>
    <alternativeName>
        <fullName evidence="14">NQR-1 subunit E</fullName>
    </alternativeName>
</protein>
<evidence type="ECO:0000256" key="14">
    <source>
        <dbReference type="HAMAP-Rule" id="MF_00429"/>
    </source>
</evidence>
<comment type="similarity">
    <text evidence="14">Belongs to the NqrDE/RnfAE family.</text>
</comment>
<comment type="subcellular location">
    <subcellularLocation>
        <location evidence="14">Cell membrane</location>
        <topology evidence="14">Multi-pass membrane protein</topology>
    </subcellularLocation>
    <subcellularLocation>
        <location evidence="1">Endomembrane system</location>
        <topology evidence="1">Multi-pass membrane protein</topology>
    </subcellularLocation>
</comment>
<reference evidence="15 16" key="1">
    <citation type="journal article" date="2020" name="Syst. Appl. Microbiol.">
        <title>Alienimonas chondri sp. nov., a novel planctomycete isolated from the biofilm of the red alga Chondrus crispus.</title>
        <authorList>
            <person name="Vitorino I."/>
            <person name="Albuquerque L."/>
            <person name="Wiegand S."/>
            <person name="Kallscheuer N."/>
            <person name="da Costa M.S."/>
            <person name="Lobo-da-Cunha A."/>
            <person name="Jogler C."/>
            <person name="Lage O.M."/>
        </authorList>
    </citation>
    <scope>NUCLEOTIDE SEQUENCE [LARGE SCALE GENOMIC DNA]</scope>
    <source>
        <strain evidence="15 16">LzC2</strain>
    </source>
</reference>
<keyword evidence="6 14" id="KW-1278">Translocase</keyword>
<keyword evidence="4" id="KW-0997">Cell inner membrane</keyword>